<dbReference type="RefSeq" id="WP_018576962.1">
    <property type="nucleotide sequence ID" value="NZ_KB892393.1"/>
</dbReference>
<gene>
    <name evidence="1" type="ORF">Lsha_1980</name>
</gene>
<evidence type="ECO:0008006" key="3">
    <source>
        <dbReference type="Google" id="ProtNLM"/>
    </source>
</evidence>
<evidence type="ECO:0000313" key="2">
    <source>
        <dbReference type="Proteomes" id="UP000054600"/>
    </source>
</evidence>
<accession>A0A0W0YR33</accession>
<dbReference type="Proteomes" id="UP000054600">
    <property type="component" value="Unassembled WGS sequence"/>
</dbReference>
<keyword evidence="2" id="KW-1185">Reference proteome</keyword>
<name>A0A0W0YR33_9GAMM</name>
<organism evidence="1 2">
    <name type="scientific">Legionella shakespearei DSM 23087</name>
    <dbReference type="NCBI Taxonomy" id="1122169"/>
    <lineage>
        <taxon>Bacteria</taxon>
        <taxon>Pseudomonadati</taxon>
        <taxon>Pseudomonadota</taxon>
        <taxon>Gammaproteobacteria</taxon>
        <taxon>Legionellales</taxon>
        <taxon>Legionellaceae</taxon>
        <taxon>Legionella</taxon>
    </lineage>
</organism>
<dbReference type="InterPro" id="IPR036237">
    <property type="entry name" value="Xyl_isomerase-like_sf"/>
</dbReference>
<dbReference type="Gene3D" id="3.20.20.150">
    <property type="entry name" value="Divalent-metal-dependent TIM barrel enzymes"/>
    <property type="match status" value="1"/>
</dbReference>
<dbReference type="Pfam" id="PF05114">
    <property type="entry name" value="MbnB_TglH_ChrH"/>
    <property type="match status" value="1"/>
</dbReference>
<sequence length="281" mass="32379">MLYSSGADLGVGISYMNAIGEQIEQNLDLFDFIEAYSERFFIREQNSRLKRLISKKPLVLHGLDLSIGTPEELDESYCAKLETVINETNCHWYSDHISLTKINNIEVGHLMPISFNDENIDLIVSKVKSLTQRIACPFLLENITYYYIVPNSSMSEAEFLSKILLQANCGMLLDLNNLYLNSLNHNYDPYEFLSKLPLERVVEIHLAGGSFKENMHVDTHANAISKEVWKLFDYVARTVPFRGVVIERDANFEPFSDIIEEVQFARSIMRKYRVEQAKVMM</sequence>
<dbReference type="NCBIfam" id="NF003818">
    <property type="entry name" value="PRK05409.1"/>
    <property type="match status" value="1"/>
</dbReference>
<dbReference type="InterPro" id="IPR007801">
    <property type="entry name" value="MbnB/TglH/ChrH"/>
</dbReference>
<reference evidence="1 2" key="1">
    <citation type="submission" date="2015-11" db="EMBL/GenBank/DDBJ databases">
        <title>Genomic analysis of 38 Legionella species identifies large and diverse effector repertoires.</title>
        <authorList>
            <person name="Burstein D."/>
            <person name="Amaro F."/>
            <person name="Zusman T."/>
            <person name="Lifshitz Z."/>
            <person name="Cohen O."/>
            <person name="Gilbert J.A."/>
            <person name="Pupko T."/>
            <person name="Shuman H.A."/>
            <person name="Segal G."/>
        </authorList>
    </citation>
    <scope>NUCLEOTIDE SEQUENCE [LARGE SCALE GENOMIC DNA]</scope>
    <source>
        <strain evidence="1 2">ATCC 49655</strain>
    </source>
</reference>
<evidence type="ECO:0000313" key="1">
    <source>
        <dbReference type="EMBL" id="KTD59284.1"/>
    </source>
</evidence>
<dbReference type="OrthoDB" id="9763101at2"/>
<dbReference type="STRING" id="1122169.Lsha_1980"/>
<dbReference type="PANTHER" id="PTHR42194">
    <property type="entry name" value="UPF0276 PROTEIN HI_1600"/>
    <property type="match status" value="1"/>
</dbReference>
<dbReference type="PATRIC" id="fig|1122169.6.peg.2261"/>
<dbReference type="EMBL" id="LNYW01000049">
    <property type="protein sequence ID" value="KTD59284.1"/>
    <property type="molecule type" value="Genomic_DNA"/>
</dbReference>
<proteinExistence type="predicted"/>
<comment type="caution">
    <text evidence="1">The sequence shown here is derived from an EMBL/GenBank/DDBJ whole genome shotgun (WGS) entry which is preliminary data.</text>
</comment>
<dbReference type="SUPFAM" id="SSF51658">
    <property type="entry name" value="Xylose isomerase-like"/>
    <property type="match status" value="1"/>
</dbReference>
<dbReference type="eggNOG" id="COG3220">
    <property type="taxonomic scope" value="Bacteria"/>
</dbReference>
<dbReference type="PANTHER" id="PTHR42194:SF1">
    <property type="entry name" value="UPF0276 PROTEIN HI_1600"/>
    <property type="match status" value="1"/>
</dbReference>
<protein>
    <recommendedName>
        <fullName evidence="3">DUF692 domain-containing protein</fullName>
    </recommendedName>
</protein>
<dbReference type="AlphaFoldDB" id="A0A0W0YR33"/>